<evidence type="ECO:0000256" key="1">
    <source>
        <dbReference type="SAM" id="Phobius"/>
    </source>
</evidence>
<name>A0A414QWG3_9FIRM</name>
<feature type="transmembrane region" description="Helical" evidence="1">
    <location>
        <begin position="415"/>
        <end position="436"/>
    </location>
</feature>
<dbReference type="Proteomes" id="UP000283701">
    <property type="component" value="Unassembled WGS sequence"/>
</dbReference>
<dbReference type="EMBL" id="QRHP01000005">
    <property type="protein sequence ID" value="RHF85113.1"/>
    <property type="molecule type" value="Genomic_DNA"/>
</dbReference>
<evidence type="ECO:0008006" key="4">
    <source>
        <dbReference type="Google" id="ProtNLM"/>
    </source>
</evidence>
<accession>A0A414QWG3</accession>
<feature type="transmembrane region" description="Helical" evidence="1">
    <location>
        <begin position="121"/>
        <end position="153"/>
    </location>
</feature>
<comment type="caution">
    <text evidence="2">The sequence shown here is derived from an EMBL/GenBank/DDBJ whole genome shotgun (WGS) entry which is preliminary data.</text>
</comment>
<feature type="transmembrane region" description="Helical" evidence="1">
    <location>
        <begin position="165"/>
        <end position="196"/>
    </location>
</feature>
<organism evidence="2 3">
    <name type="scientific">Roseburia inulinivorans</name>
    <dbReference type="NCBI Taxonomy" id="360807"/>
    <lineage>
        <taxon>Bacteria</taxon>
        <taxon>Bacillati</taxon>
        <taxon>Bacillota</taxon>
        <taxon>Clostridia</taxon>
        <taxon>Lachnospirales</taxon>
        <taxon>Lachnospiraceae</taxon>
        <taxon>Roseburia</taxon>
    </lineage>
</organism>
<keyword evidence="1" id="KW-0472">Membrane</keyword>
<reference evidence="2 3" key="1">
    <citation type="submission" date="2018-08" db="EMBL/GenBank/DDBJ databases">
        <title>A genome reference for cultivated species of the human gut microbiota.</title>
        <authorList>
            <person name="Zou Y."/>
            <person name="Xue W."/>
            <person name="Luo G."/>
        </authorList>
    </citation>
    <scope>NUCLEOTIDE SEQUENCE [LARGE SCALE GENOMIC DNA]</scope>
    <source>
        <strain evidence="2 3">AM23-23AC</strain>
    </source>
</reference>
<keyword evidence="1" id="KW-1133">Transmembrane helix</keyword>
<sequence length="574" mass="65181">MMRKSKKYVYTVLAAIIYGAVIIALFWKCRYGYAQLDEAFYPTIAYRFLQGDLILYDEWSNTQLSAVLLLPVIKAYTLFVGSTDGIYLFIRYLYVFIKIGISVFIYLRLRRYGKLKAYMTALLFLIFASYGLMVLSYNTIALGGALIAFLLLLNECTGMRAGLCYVLSGVALSSSVLGIPYMAILYILYFVTVITVNFLHNKNGIPKKIYGFYSWRAYIGLTVGVVISVICFCGYVFSHTTLEQIIQTLPHILYGDPAHQAKSIYGMTLAYFVRILIGNDHNYIIFTVYALIGVCFLTYLIDSNKKEHKSRYILLESILVIGLLVAYIITDNYINSIIFVPNVLAFILAIMFNHNDTVKRLFYCMWIPGMIVTYLEYLASNTGFSGIAAASCIASVAGVMIIMTVGEEYRKDSKMIMGLSQVIIVGTILVCFYYRMTYVFWEDGGLTSLTEKITDGVAQGLIVSEEKYEDYYSVHQDTEQIRNMDADTKVLYAADQVLWMAGNQRCASYSPLCYSMSTDRSILYEYYKEHPDKLPDIIYINQTYGIEMVQEMAKALGFNSTEGDTGWILQPQEK</sequence>
<feature type="transmembrane region" description="Helical" evidence="1">
    <location>
        <begin position="86"/>
        <end position="109"/>
    </location>
</feature>
<feature type="transmembrane region" description="Helical" evidence="1">
    <location>
        <begin position="283"/>
        <end position="301"/>
    </location>
</feature>
<dbReference type="RefSeq" id="WP_118202812.1">
    <property type="nucleotide sequence ID" value="NZ_QRHP01000005.1"/>
</dbReference>
<feature type="transmembrane region" description="Helical" evidence="1">
    <location>
        <begin position="313"/>
        <end position="330"/>
    </location>
</feature>
<dbReference type="AlphaFoldDB" id="A0A414QWG3"/>
<feature type="transmembrane region" description="Helical" evidence="1">
    <location>
        <begin position="336"/>
        <end position="354"/>
    </location>
</feature>
<proteinExistence type="predicted"/>
<gene>
    <name evidence="2" type="ORF">DW654_06805</name>
</gene>
<evidence type="ECO:0000313" key="2">
    <source>
        <dbReference type="EMBL" id="RHF85113.1"/>
    </source>
</evidence>
<feature type="transmembrane region" description="Helical" evidence="1">
    <location>
        <begin position="7"/>
        <end position="27"/>
    </location>
</feature>
<feature type="transmembrane region" description="Helical" evidence="1">
    <location>
        <begin position="384"/>
        <end position="403"/>
    </location>
</feature>
<feature type="transmembrane region" description="Helical" evidence="1">
    <location>
        <begin position="361"/>
        <end position="378"/>
    </location>
</feature>
<protein>
    <recommendedName>
        <fullName evidence="4">Glycosyltransferase RgtA/B/C/D-like domain-containing protein</fullName>
    </recommendedName>
</protein>
<evidence type="ECO:0000313" key="3">
    <source>
        <dbReference type="Proteomes" id="UP000283701"/>
    </source>
</evidence>
<keyword evidence="1" id="KW-0812">Transmembrane</keyword>
<feature type="transmembrane region" description="Helical" evidence="1">
    <location>
        <begin position="217"/>
        <end position="237"/>
    </location>
</feature>